<reference evidence="1 2" key="1">
    <citation type="journal article" date="2019" name="Front. Microbiol.">
        <title>Genomes of Neutrophilic Sulfur-Oxidizing Chemolithoautotrophs Representing 9 Proteobacterial Species From 8 Genera.</title>
        <authorList>
            <person name="Watanabe T."/>
            <person name="Kojima H."/>
            <person name="Umezawa K."/>
            <person name="Hori C."/>
            <person name="Takasuka T.E."/>
            <person name="Kato Y."/>
            <person name="Fukui M."/>
        </authorList>
    </citation>
    <scope>NUCLEOTIDE SEQUENCE [LARGE SCALE GENOMIC DNA]</scope>
    <source>
        <strain evidence="1 2">TTN</strain>
    </source>
</reference>
<dbReference type="AlphaFoldDB" id="A0A401JHR3"/>
<dbReference type="EMBL" id="BGOW01000045">
    <property type="protein sequence ID" value="GBL47473.1"/>
    <property type="molecule type" value="Genomic_DNA"/>
</dbReference>
<organism evidence="1 2">
    <name type="scientific">Sulfuriferula multivorans</name>
    <dbReference type="NCBI Taxonomy" id="1559896"/>
    <lineage>
        <taxon>Bacteria</taxon>
        <taxon>Pseudomonadati</taxon>
        <taxon>Pseudomonadota</taxon>
        <taxon>Betaproteobacteria</taxon>
        <taxon>Nitrosomonadales</taxon>
        <taxon>Sulfuricellaceae</taxon>
        <taxon>Sulfuriferula</taxon>
    </lineage>
</organism>
<proteinExistence type="predicted"/>
<comment type="caution">
    <text evidence="1">The sequence shown here is derived from an EMBL/GenBank/DDBJ whole genome shotgun (WGS) entry which is preliminary data.</text>
</comment>
<protein>
    <submittedName>
        <fullName evidence="1">Uncharacterized protein</fullName>
    </submittedName>
</protein>
<gene>
    <name evidence="1" type="ORF">SFMTTN_3313</name>
</gene>
<dbReference type="InterPro" id="IPR038678">
    <property type="entry name" value="Spondin_N_sf"/>
</dbReference>
<dbReference type="InterPro" id="IPR009465">
    <property type="entry name" value="Spondin_N"/>
</dbReference>
<accession>A0A401JHR3</accession>
<dbReference type="Gene3D" id="2.60.40.2130">
    <property type="entry name" value="F-spondin domain"/>
    <property type="match status" value="1"/>
</dbReference>
<evidence type="ECO:0000313" key="2">
    <source>
        <dbReference type="Proteomes" id="UP000286806"/>
    </source>
</evidence>
<dbReference type="Proteomes" id="UP000286806">
    <property type="component" value="Unassembled WGS sequence"/>
</dbReference>
<name>A0A401JHR3_9PROT</name>
<dbReference type="NCBIfam" id="NF038123">
    <property type="entry name" value="NF038123_dom"/>
    <property type="match status" value="1"/>
</dbReference>
<keyword evidence="2" id="KW-1185">Reference proteome</keyword>
<evidence type="ECO:0000313" key="1">
    <source>
        <dbReference type="EMBL" id="GBL47473.1"/>
    </source>
</evidence>
<sequence>MTIEIETTSKFSEISIASMLVSTNDGFMAARGIQAPRRGGLTTEADAYDAGSEANTENCAFIPGPPCGSHVHDPAPAEGYVYVHSGVHGGGGLTPALHDWRNPVAQIEIKRIN</sequence>